<dbReference type="AlphaFoldDB" id="A0A5E7WJM3"/>
<proteinExistence type="predicted"/>
<reference evidence="1 2" key="1">
    <citation type="submission" date="2019-09" db="EMBL/GenBank/DDBJ databases">
        <authorList>
            <person name="Chandra G."/>
            <person name="Truman W A."/>
        </authorList>
    </citation>
    <scope>NUCLEOTIDE SEQUENCE [LARGE SCALE GENOMIC DNA]</scope>
    <source>
        <strain evidence="1">PS943</strain>
    </source>
</reference>
<protein>
    <submittedName>
        <fullName evidence="1">Uncharacterized protein</fullName>
    </submittedName>
</protein>
<sequence length="299" mass="33008">MGKKRDQGKRTDLSISFELNGHNDGTLKLKQEGDHFYLIDAEGKTLTEVNAERTVSHERDTAKKGPKVRTKNGAAAGAISIGGLAELAKLDYFFAIDTNSKPFKGVKISVACFVALKLKRENEGYRLIPAGPAQLLEIYDCNDNPELAAILEIAIQELESQQQYNADHKFRVGIITDTELGLHNAINSRSAPVYKTQFLPEGFSLMYASSDTGNELPNTLIKACDKAATDHINRRSKHGFPPSELRLKSDSQISCCYFRTDLAIGDTLVPFLTISEDTRATITFEGDDGRIEIHEVDLS</sequence>
<name>A0A5E7WJM3_PSEFL</name>
<dbReference type="Proteomes" id="UP000325645">
    <property type="component" value="Unassembled WGS sequence"/>
</dbReference>
<dbReference type="EMBL" id="CABVJH010000008">
    <property type="protein sequence ID" value="VVQ35262.1"/>
    <property type="molecule type" value="Genomic_DNA"/>
</dbReference>
<evidence type="ECO:0000313" key="2">
    <source>
        <dbReference type="Proteomes" id="UP000325645"/>
    </source>
</evidence>
<evidence type="ECO:0000313" key="1">
    <source>
        <dbReference type="EMBL" id="VVQ35262.1"/>
    </source>
</evidence>
<gene>
    <name evidence="1" type="ORF">PS943_04196</name>
</gene>
<accession>A0A5E7WJM3</accession>
<organism evidence="1 2">
    <name type="scientific">Pseudomonas fluorescens</name>
    <dbReference type="NCBI Taxonomy" id="294"/>
    <lineage>
        <taxon>Bacteria</taxon>
        <taxon>Pseudomonadati</taxon>
        <taxon>Pseudomonadota</taxon>
        <taxon>Gammaproteobacteria</taxon>
        <taxon>Pseudomonadales</taxon>
        <taxon>Pseudomonadaceae</taxon>
        <taxon>Pseudomonas</taxon>
    </lineage>
</organism>
<dbReference type="RefSeq" id="WP_150657916.1">
    <property type="nucleotide sequence ID" value="NZ_CABVJH010000008.1"/>
</dbReference>